<proteinExistence type="predicted"/>
<organism evidence="2 3">
    <name type="scientific">Engystomops pustulosus</name>
    <name type="common">Tungara frog</name>
    <name type="synonym">Physalaemus pustulosus</name>
    <dbReference type="NCBI Taxonomy" id="76066"/>
    <lineage>
        <taxon>Eukaryota</taxon>
        <taxon>Metazoa</taxon>
        <taxon>Chordata</taxon>
        <taxon>Craniata</taxon>
        <taxon>Vertebrata</taxon>
        <taxon>Euteleostomi</taxon>
        <taxon>Amphibia</taxon>
        <taxon>Batrachia</taxon>
        <taxon>Anura</taxon>
        <taxon>Neobatrachia</taxon>
        <taxon>Hyloidea</taxon>
        <taxon>Leptodactylidae</taxon>
        <taxon>Leiuperinae</taxon>
        <taxon>Engystomops</taxon>
    </lineage>
</organism>
<evidence type="ECO:0000313" key="2">
    <source>
        <dbReference type="EMBL" id="KAG8535887.1"/>
    </source>
</evidence>
<gene>
    <name evidence="2" type="ORF">GDO81_027541</name>
</gene>
<evidence type="ECO:0000313" key="3">
    <source>
        <dbReference type="Proteomes" id="UP000824782"/>
    </source>
</evidence>
<keyword evidence="3" id="KW-1185">Reference proteome</keyword>
<reference evidence="2" key="1">
    <citation type="thesis" date="2020" institute="ProQuest LLC" country="789 East Eisenhower Parkway, Ann Arbor, MI, USA">
        <title>Comparative Genomics and Chromosome Evolution.</title>
        <authorList>
            <person name="Mudd A.B."/>
        </authorList>
    </citation>
    <scope>NUCLEOTIDE SEQUENCE</scope>
    <source>
        <strain evidence="2">237g6f4</strain>
        <tissue evidence="2">Blood</tissue>
    </source>
</reference>
<feature type="region of interest" description="Disordered" evidence="1">
    <location>
        <begin position="26"/>
        <end position="55"/>
    </location>
</feature>
<feature type="non-terminal residue" evidence="2">
    <location>
        <position position="1"/>
    </location>
</feature>
<comment type="caution">
    <text evidence="2">The sequence shown here is derived from an EMBL/GenBank/DDBJ whole genome shotgun (WGS) entry which is preliminary data.</text>
</comment>
<dbReference type="Proteomes" id="UP000824782">
    <property type="component" value="Unassembled WGS sequence"/>
</dbReference>
<name>A0AAV6YFA1_ENGPU</name>
<protein>
    <submittedName>
        <fullName evidence="2">Uncharacterized protein</fullName>
    </submittedName>
</protein>
<accession>A0AAV6YFA1</accession>
<evidence type="ECO:0000256" key="1">
    <source>
        <dbReference type="SAM" id="MobiDB-lite"/>
    </source>
</evidence>
<dbReference type="AlphaFoldDB" id="A0AAV6YFA1"/>
<sequence length="105" mass="11914">IEKKCSASHNDPEKIFSVVCSSLPAGMKEDPVSGSTESPSDPEDDYDDSPEEDYEDHVIIMQEPEQTFLDEDGGDKRISNQEKLRSGQVLGRYFCLECFFDYLPR</sequence>
<dbReference type="EMBL" id="WNYA01054752">
    <property type="protein sequence ID" value="KAG8535887.1"/>
    <property type="molecule type" value="Genomic_DNA"/>
</dbReference>
<feature type="compositionally biased region" description="Acidic residues" evidence="1">
    <location>
        <begin position="40"/>
        <end position="55"/>
    </location>
</feature>